<sequence length="93" mass="10366">MNSQTNETSRGDLKTHATLFDSMAETVGLDLQEEAISGRLRFDEISEAVLRCTRCGGVSACRKWLDKGLRPGAEAPDFCRNRDLLAYLNEDEV</sequence>
<name>A0A2I7KB15_9RHOB</name>
<gene>
    <name evidence="2" type="ORF">PhaeoP88_02418</name>
</gene>
<dbReference type="Proteomes" id="UP000236447">
    <property type="component" value="Chromosome"/>
</dbReference>
<reference evidence="2 3" key="1">
    <citation type="journal article" date="2017" name="Front. Microbiol.">
        <title>Phaeobacter piscinae sp. nov., a species of the Roseobacter group and potential aquaculture probiont.</title>
        <authorList>
            <person name="Sonnenschein E.C."/>
            <person name="Phippen C.B.W."/>
            <person name="Nielsen K.F."/>
            <person name="Mateiu R.V."/>
            <person name="Melchiorsen J."/>
            <person name="Gram L."/>
            <person name="Overmann J."/>
            <person name="Freese H.M."/>
        </authorList>
    </citation>
    <scope>NUCLEOTIDE SEQUENCE [LARGE SCALE GENOMIC DNA]</scope>
    <source>
        <strain evidence="2 3">P88</strain>
    </source>
</reference>
<feature type="domain" description="DUF6455" evidence="1">
    <location>
        <begin position="9"/>
        <end position="90"/>
    </location>
</feature>
<protein>
    <recommendedName>
        <fullName evidence="1">DUF6455 domain-containing protein</fullName>
    </recommendedName>
</protein>
<reference evidence="2 3" key="2">
    <citation type="journal article" date="2017" name="Genome Biol. Evol.">
        <title>Trajectories and Drivers of Genome Evolution in Surface-Associated Marine Phaeobacter.</title>
        <authorList>
            <person name="Freese H.M."/>
            <person name="Sikorski J."/>
            <person name="Bunk B."/>
            <person name="Scheuner C."/>
            <person name="Meier-Kolthoff J.P."/>
            <person name="Sproer C."/>
            <person name="Gram L."/>
            <person name="Overmann J."/>
        </authorList>
    </citation>
    <scope>NUCLEOTIDE SEQUENCE [LARGE SCALE GENOMIC DNA]</scope>
    <source>
        <strain evidence="2 3">P88</strain>
    </source>
</reference>
<dbReference type="RefSeq" id="WP_102884351.1">
    <property type="nucleotide sequence ID" value="NZ_CP010725.1"/>
</dbReference>
<evidence type="ECO:0000313" key="3">
    <source>
        <dbReference type="Proteomes" id="UP000236447"/>
    </source>
</evidence>
<dbReference type="InterPro" id="IPR045601">
    <property type="entry name" value="DUF6455"/>
</dbReference>
<dbReference type="EMBL" id="CP010725">
    <property type="protein sequence ID" value="AUQ99773.1"/>
    <property type="molecule type" value="Genomic_DNA"/>
</dbReference>
<proteinExistence type="predicted"/>
<accession>A0A2I7KB15</accession>
<evidence type="ECO:0000259" key="1">
    <source>
        <dbReference type="Pfam" id="PF20056"/>
    </source>
</evidence>
<dbReference type="AlphaFoldDB" id="A0A2I7KB15"/>
<evidence type="ECO:0000313" key="2">
    <source>
        <dbReference type="EMBL" id="AUQ99773.1"/>
    </source>
</evidence>
<organism evidence="2 3">
    <name type="scientific">Phaeobacter inhibens</name>
    <dbReference type="NCBI Taxonomy" id="221822"/>
    <lineage>
        <taxon>Bacteria</taxon>
        <taxon>Pseudomonadati</taxon>
        <taxon>Pseudomonadota</taxon>
        <taxon>Alphaproteobacteria</taxon>
        <taxon>Rhodobacterales</taxon>
        <taxon>Roseobacteraceae</taxon>
        <taxon>Phaeobacter</taxon>
    </lineage>
</organism>
<dbReference type="Pfam" id="PF20056">
    <property type="entry name" value="DUF6455"/>
    <property type="match status" value="1"/>
</dbReference>